<dbReference type="Proteomes" id="UP001497680">
    <property type="component" value="Unassembled WGS sequence"/>
</dbReference>
<evidence type="ECO:0000313" key="1">
    <source>
        <dbReference type="EMBL" id="KAI6089674.1"/>
    </source>
</evidence>
<reference evidence="1 2" key="1">
    <citation type="journal article" date="2022" name="New Phytol.">
        <title>Ecological generalism drives hyperdiversity of secondary metabolite gene clusters in xylarialean endophytes.</title>
        <authorList>
            <person name="Franco M.E.E."/>
            <person name="Wisecaver J.H."/>
            <person name="Arnold A.E."/>
            <person name="Ju Y.M."/>
            <person name="Slot J.C."/>
            <person name="Ahrendt S."/>
            <person name="Moore L.P."/>
            <person name="Eastman K.E."/>
            <person name="Scott K."/>
            <person name="Konkel Z."/>
            <person name="Mondo S.J."/>
            <person name="Kuo A."/>
            <person name="Hayes R.D."/>
            <person name="Haridas S."/>
            <person name="Andreopoulos B."/>
            <person name="Riley R."/>
            <person name="LaButti K."/>
            <person name="Pangilinan J."/>
            <person name="Lipzen A."/>
            <person name="Amirebrahimi M."/>
            <person name="Yan J."/>
            <person name="Adam C."/>
            <person name="Keymanesh K."/>
            <person name="Ng V."/>
            <person name="Louie K."/>
            <person name="Northen T."/>
            <person name="Drula E."/>
            <person name="Henrissat B."/>
            <person name="Hsieh H.M."/>
            <person name="Youens-Clark K."/>
            <person name="Lutzoni F."/>
            <person name="Miadlikowska J."/>
            <person name="Eastwood D.C."/>
            <person name="Hamelin R.C."/>
            <person name="Grigoriev I.V."/>
            <person name="U'Ren J.M."/>
        </authorList>
    </citation>
    <scope>NUCLEOTIDE SEQUENCE [LARGE SCALE GENOMIC DNA]</scope>
    <source>
        <strain evidence="1 2">ER1909</strain>
    </source>
</reference>
<name>A0ACC0DA90_9PEZI</name>
<evidence type="ECO:0000313" key="2">
    <source>
        <dbReference type="Proteomes" id="UP001497680"/>
    </source>
</evidence>
<protein>
    <submittedName>
        <fullName evidence="1">Uncharacterized protein</fullName>
    </submittedName>
</protein>
<sequence>MGFLPLSYRRPGYVEKEQFQRSNSFLTENEGSNASLKSGSSKNSNGIPDALTFDRVMSGGTCPPCTIRDFMNYLLYVEHAAENLQFFLWYRDYVERFNDADTSDINLSPEWTQAMEDETAAKIQKDAIDKLRKGPKTTITIFKGTDFEKGVADVTVVEKRNPFSTPPPTPSVNDASSFLSGPQVSGYRTHIQDAFSAAGTTQPFTIQPFRAEINRIITTYIMTDSPRQLNLSSRQQKLAVQALAYTTHPSALRSVARAVEDTLRRQAHPNFTRWSVCNGNRPRVHFARALGAGILGLSTAGAVVMVLSSAEREWRALFALGWVLGIATLGAACRGLCVVLHGLHRRHVRPWELFDASTSVAPPPASSPSSSSEEGSELEEGRRKSASTSLDSFGSSNSYEDEPWVVRYERRNIVRKVFDREVWIQEPALRQIQDAIFVQSVLAGLLSAGVLTAVFVSVPAGGFF</sequence>
<comment type="caution">
    <text evidence="1">The sequence shown here is derived from an EMBL/GenBank/DDBJ whole genome shotgun (WGS) entry which is preliminary data.</text>
</comment>
<organism evidence="1 2">
    <name type="scientific">Hypoxylon rubiginosum</name>
    <dbReference type="NCBI Taxonomy" id="110542"/>
    <lineage>
        <taxon>Eukaryota</taxon>
        <taxon>Fungi</taxon>
        <taxon>Dikarya</taxon>
        <taxon>Ascomycota</taxon>
        <taxon>Pezizomycotina</taxon>
        <taxon>Sordariomycetes</taxon>
        <taxon>Xylariomycetidae</taxon>
        <taxon>Xylariales</taxon>
        <taxon>Hypoxylaceae</taxon>
        <taxon>Hypoxylon</taxon>
    </lineage>
</organism>
<proteinExistence type="predicted"/>
<accession>A0ACC0DA90</accession>
<dbReference type="EMBL" id="MU394294">
    <property type="protein sequence ID" value="KAI6089674.1"/>
    <property type="molecule type" value="Genomic_DNA"/>
</dbReference>
<gene>
    <name evidence="1" type="ORF">F4821DRAFT_256677</name>
</gene>
<keyword evidence="2" id="KW-1185">Reference proteome</keyword>